<dbReference type="OrthoDB" id="9767435at2"/>
<dbReference type="Pfam" id="PF02518">
    <property type="entry name" value="HATPase_c"/>
    <property type="match status" value="1"/>
</dbReference>
<keyword evidence="9" id="KW-0812">Transmembrane</keyword>
<dbReference type="Pfam" id="PF07568">
    <property type="entry name" value="HisKA_2"/>
    <property type="match status" value="1"/>
</dbReference>
<comment type="caution">
    <text evidence="11">The sequence shown here is derived from an EMBL/GenBank/DDBJ whole genome shotgun (WGS) entry which is preliminary data.</text>
</comment>
<dbReference type="EMBL" id="SMZO01000024">
    <property type="protein sequence ID" value="TDL87070.1"/>
    <property type="molecule type" value="Genomic_DNA"/>
</dbReference>
<reference evidence="11 12" key="1">
    <citation type="submission" date="2019-03" db="EMBL/GenBank/DDBJ databases">
        <title>Rhodobacteraceae bacterium SM1902, a new member of the family Rhodobacteraceae isolated from Yantai.</title>
        <authorList>
            <person name="Sun Y."/>
        </authorList>
    </citation>
    <scope>NUCLEOTIDE SEQUENCE [LARGE SCALE GENOMIC DNA]</scope>
    <source>
        <strain evidence="11 12">SM1902</strain>
    </source>
</reference>
<sequence length="579" mass="63527">MTQATTGWFSSLAVRLLIFLSVALIPIGLLAVMQTGDIVRRAENRADAALAGLTRDAAVAEREIIQRAFGIAMGLAPFARASWDTEDECAQGLSELIEQQEMAVTAGFIRSDGEMWCASTGETFDFSDYPGWSDNVAAREPTVNVNPRAPISKRPVVTVSQPFTRNGAFAGFVFVSVPHESLALGRSIVDGSGLTVVTFTSGGEILTAMGHEESNPAGVLPVSRSLEDLGSGPVVQFRDTSVSGDPRSYSVSPILDGTVYALGTWVPTPHGATGPFSIKPEFFPIIMWLTSLGVAFATVYRLVMRHLSKLRRQMRAFAKTRRLPDPSNDRDVSGEIRELQQSFADMAETVLHDEAEMEQLVHDKNVLLKEVHHRVKNNLQLISSIMNMQMRELKSREAKAVVRRLQERVLGLATIHRNLYRTENLSKVNAPQMLTELTDQILALADAGQGSFDVDRKFADINLYPDQAVPLSLLVAEATTNSMKYLGTGTGRWVRMRLTVVDETQILLEITNSKPESESDLAPHTADQGTGLGTNLMRAFALQLGGQLDFEDQPDQFSVRIVFTWLGFDAEDQDAQEAA</sequence>
<evidence type="ECO:0000256" key="4">
    <source>
        <dbReference type="ARBA" id="ARBA00022553"/>
    </source>
</evidence>
<keyword evidence="6" id="KW-0547">Nucleotide-binding</keyword>
<dbReference type="InterPro" id="IPR003660">
    <property type="entry name" value="HAMP_dom"/>
</dbReference>
<evidence type="ECO:0000256" key="3">
    <source>
        <dbReference type="ARBA" id="ARBA00012438"/>
    </source>
</evidence>
<evidence type="ECO:0000256" key="9">
    <source>
        <dbReference type="SAM" id="Phobius"/>
    </source>
</evidence>
<evidence type="ECO:0000259" key="10">
    <source>
        <dbReference type="PROSITE" id="PS50885"/>
    </source>
</evidence>
<keyword evidence="4" id="KW-0597">Phosphoprotein</keyword>
<keyword evidence="9" id="KW-1133">Transmembrane helix</keyword>
<feature type="transmembrane region" description="Helical" evidence="9">
    <location>
        <begin position="12"/>
        <end position="33"/>
    </location>
</feature>
<dbReference type="SUPFAM" id="SSF55874">
    <property type="entry name" value="ATPase domain of HSP90 chaperone/DNA topoisomerase II/histidine kinase"/>
    <property type="match status" value="1"/>
</dbReference>
<dbReference type="EC" id="2.7.13.3" evidence="3"/>
<accession>A0A4R6ASE3</accession>
<dbReference type="Proteomes" id="UP000294562">
    <property type="component" value="Unassembled WGS sequence"/>
</dbReference>
<evidence type="ECO:0000256" key="8">
    <source>
        <dbReference type="ARBA" id="ARBA00022840"/>
    </source>
</evidence>
<dbReference type="InterPro" id="IPR003594">
    <property type="entry name" value="HATPase_dom"/>
</dbReference>
<comment type="subcellular location">
    <subcellularLocation>
        <location evidence="2">Membrane</location>
    </subcellularLocation>
</comment>
<proteinExistence type="predicted"/>
<feature type="domain" description="HAMP" evidence="10">
    <location>
        <begin position="301"/>
        <end position="355"/>
    </location>
</feature>
<keyword evidence="8" id="KW-0067">ATP-binding</keyword>
<protein>
    <recommendedName>
        <fullName evidence="3">histidine kinase</fullName>
        <ecNumber evidence="3">2.7.13.3</ecNumber>
    </recommendedName>
</protein>
<dbReference type="CDD" id="cd18773">
    <property type="entry name" value="PDC1_HK_sensor"/>
    <property type="match status" value="1"/>
</dbReference>
<dbReference type="GO" id="GO:0016020">
    <property type="term" value="C:membrane"/>
    <property type="evidence" value="ECO:0007669"/>
    <property type="project" value="UniProtKB-SubCell"/>
</dbReference>
<dbReference type="AlphaFoldDB" id="A0A4R6ASE3"/>
<dbReference type="PROSITE" id="PS50885">
    <property type="entry name" value="HAMP"/>
    <property type="match status" value="1"/>
</dbReference>
<feature type="transmembrane region" description="Helical" evidence="9">
    <location>
        <begin position="282"/>
        <end position="303"/>
    </location>
</feature>
<evidence type="ECO:0000313" key="12">
    <source>
        <dbReference type="Proteomes" id="UP000294562"/>
    </source>
</evidence>
<evidence type="ECO:0000256" key="5">
    <source>
        <dbReference type="ARBA" id="ARBA00022679"/>
    </source>
</evidence>
<dbReference type="GO" id="GO:0005524">
    <property type="term" value="F:ATP binding"/>
    <property type="evidence" value="ECO:0007669"/>
    <property type="project" value="UniProtKB-KW"/>
</dbReference>
<evidence type="ECO:0000256" key="1">
    <source>
        <dbReference type="ARBA" id="ARBA00000085"/>
    </source>
</evidence>
<keyword evidence="9" id="KW-0472">Membrane</keyword>
<evidence type="ECO:0000256" key="6">
    <source>
        <dbReference type="ARBA" id="ARBA00022741"/>
    </source>
</evidence>
<dbReference type="RefSeq" id="WP_133343094.1">
    <property type="nucleotide sequence ID" value="NZ_SMZO01000024.1"/>
</dbReference>
<evidence type="ECO:0000256" key="7">
    <source>
        <dbReference type="ARBA" id="ARBA00022777"/>
    </source>
</evidence>
<dbReference type="InterPro" id="IPR036890">
    <property type="entry name" value="HATPase_C_sf"/>
</dbReference>
<organism evidence="11 12">
    <name type="scientific">Meridianimarinicoccus aquatilis</name>
    <dbReference type="NCBI Taxonomy" id="2552766"/>
    <lineage>
        <taxon>Bacteria</taxon>
        <taxon>Pseudomonadati</taxon>
        <taxon>Pseudomonadota</taxon>
        <taxon>Alphaproteobacteria</taxon>
        <taxon>Rhodobacterales</taxon>
        <taxon>Paracoccaceae</taxon>
        <taxon>Meridianimarinicoccus</taxon>
    </lineage>
</organism>
<dbReference type="PANTHER" id="PTHR41523:SF8">
    <property type="entry name" value="ETHYLENE RESPONSE SENSOR PROTEIN"/>
    <property type="match status" value="1"/>
</dbReference>
<dbReference type="InterPro" id="IPR011495">
    <property type="entry name" value="Sig_transdc_His_kin_sub2_dim/P"/>
</dbReference>
<name>A0A4R6ASE3_9RHOB</name>
<keyword evidence="5" id="KW-0808">Transferase</keyword>
<dbReference type="CDD" id="cd06225">
    <property type="entry name" value="HAMP"/>
    <property type="match status" value="1"/>
</dbReference>
<keyword evidence="12" id="KW-1185">Reference proteome</keyword>
<dbReference type="Gene3D" id="3.30.450.20">
    <property type="entry name" value="PAS domain"/>
    <property type="match status" value="2"/>
</dbReference>
<dbReference type="GO" id="GO:0007165">
    <property type="term" value="P:signal transduction"/>
    <property type="evidence" value="ECO:0007669"/>
    <property type="project" value="InterPro"/>
</dbReference>
<evidence type="ECO:0000256" key="2">
    <source>
        <dbReference type="ARBA" id="ARBA00004370"/>
    </source>
</evidence>
<evidence type="ECO:0000313" key="11">
    <source>
        <dbReference type="EMBL" id="TDL87070.1"/>
    </source>
</evidence>
<dbReference type="Gene3D" id="3.30.565.10">
    <property type="entry name" value="Histidine kinase-like ATPase, C-terminal domain"/>
    <property type="match status" value="1"/>
</dbReference>
<dbReference type="PANTHER" id="PTHR41523">
    <property type="entry name" value="TWO-COMPONENT SYSTEM SENSOR PROTEIN"/>
    <property type="match status" value="1"/>
</dbReference>
<dbReference type="GO" id="GO:0004673">
    <property type="term" value="F:protein histidine kinase activity"/>
    <property type="evidence" value="ECO:0007669"/>
    <property type="project" value="UniProtKB-EC"/>
</dbReference>
<keyword evidence="7 11" id="KW-0418">Kinase</keyword>
<gene>
    <name evidence="11" type="ORF">E2L05_11705</name>
</gene>
<comment type="catalytic activity">
    <reaction evidence="1">
        <text>ATP + protein L-histidine = ADP + protein N-phospho-L-histidine.</text>
        <dbReference type="EC" id="2.7.13.3"/>
    </reaction>
</comment>